<gene>
    <name evidence="1" type="ORF">FA95DRAFT_1569801</name>
</gene>
<reference evidence="1" key="1">
    <citation type="submission" date="2021-02" db="EMBL/GenBank/DDBJ databases">
        <authorList>
            <consortium name="DOE Joint Genome Institute"/>
            <person name="Ahrendt S."/>
            <person name="Looney B.P."/>
            <person name="Miyauchi S."/>
            <person name="Morin E."/>
            <person name="Drula E."/>
            <person name="Courty P.E."/>
            <person name="Chicoki N."/>
            <person name="Fauchery L."/>
            <person name="Kohler A."/>
            <person name="Kuo A."/>
            <person name="Labutti K."/>
            <person name="Pangilinan J."/>
            <person name="Lipzen A."/>
            <person name="Riley R."/>
            <person name="Andreopoulos W."/>
            <person name="He G."/>
            <person name="Johnson J."/>
            <person name="Barry K.W."/>
            <person name="Grigoriev I.V."/>
            <person name="Nagy L."/>
            <person name="Hibbett D."/>
            <person name="Henrissat B."/>
            <person name="Matheny P.B."/>
            <person name="Labbe J."/>
            <person name="Martin F."/>
        </authorList>
    </citation>
    <scope>NUCLEOTIDE SEQUENCE</scope>
    <source>
        <strain evidence="1">FP105234-sp</strain>
    </source>
</reference>
<reference evidence="1" key="2">
    <citation type="journal article" date="2022" name="New Phytol.">
        <title>Evolutionary transition to the ectomycorrhizal habit in the genomes of a hyperdiverse lineage of mushroom-forming fungi.</title>
        <authorList>
            <person name="Looney B."/>
            <person name="Miyauchi S."/>
            <person name="Morin E."/>
            <person name="Drula E."/>
            <person name="Courty P.E."/>
            <person name="Kohler A."/>
            <person name="Kuo A."/>
            <person name="LaButti K."/>
            <person name="Pangilinan J."/>
            <person name="Lipzen A."/>
            <person name="Riley R."/>
            <person name="Andreopoulos W."/>
            <person name="He G."/>
            <person name="Johnson J."/>
            <person name="Nolan M."/>
            <person name="Tritt A."/>
            <person name="Barry K.W."/>
            <person name="Grigoriev I.V."/>
            <person name="Nagy L.G."/>
            <person name="Hibbett D."/>
            <person name="Henrissat B."/>
            <person name="Matheny P.B."/>
            <person name="Labbe J."/>
            <person name="Martin F.M."/>
        </authorList>
    </citation>
    <scope>NUCLEOTIDE SEQUENCE</scope>
    <source>
        <strain evidence="1">FP105234-sp</strain>
    </source>
</reference>
<dbReference type="EMBL" id="MU275850">
    <property type="protein sequence ID" value="KAI0051751.1"/>
    <property type="molecule type" value="Genomic_DNA"/>
</dbReference>
<comment type="caution">
    <text evidence="1">The sequence shown here is derived from an EMBL/GenBank/DDBJ whole genome shotgun (WGS) entry which is preliminary data.</text>
</comment>
<evidence type="ECO:0000313" key="2">
    <source>
        <dbReference type="Proteomes" id="UP000814033"/>
    </source>
</evidence>
<protein>
    <submittedName>
        <fullName evidence="1">Uncharacterized protein</fullName>
    </submittedName>
</protein>
<accession>A0ACB8S748</accession>
<organism evidence="1 2">
    <name type="scientific">Auriscalpium vulgare</name>
    <dbReference type="NCBI Taxonomy" id="40419"/>
    <lineage>
        <taxon>Eukaryota</taxon>
        <taxon>Fungi</taxon>
        <taxon>Dikarya</taxon>
        <taxon>Basidiomycota</taxon>
        <taxon>Agaricomycotina</taxon>
        <taxon>Agaricomycetes</taxon>
        <taxon>Russulales</taxon>
        <taxon>Auriscalpiaceae</taxon>
        <taxon>Auriscalpium</taxon>
    </lineage>
</organism>
<evidence type="ECO:0000313" key="1">
    <source>
        <dbReference type="EMBL" id="KAI0051751.1"/>
    </source>
</evidence>
<proteinExistence type="predicted"/>
<keyword evidence="2" id="KW-1185">Reference proteome</keyword>
<name>A0ACB8S748_9AGAM</name>
<sequence length="712" mass="76246">MPALPSRDDLESMKRVDLQRLCKEHGIKANLKSEALIDLLLDTPRLVHSIPLPRASFSSPFSDQTSPPPPPSPQPPPRTSSMRIISRVSTSRSRLQSTGSMVIHSDDEDNPEDAPVPSPPTAPAGPATRTRKAKDTQLRLGVGRPMAAGGTGARAVTKSVSAGKGRRGKSSRSLRPTEDTIPEEAAPQMALLIAGPSNLTRQSTQSTVTGQLPSPPPADMPSTRDAIQALVREHTLPLQQTIQSLQVELRQRTIAQDNEINVLKTTVNEMRAELRDFRQQSEAIQVLRTSVERLQTELERARRSGSLEPSREPMNLSTPVSIPTNSPPHPGDSSLATFEPIRSRQPPGHAESSRFARSSRTSPAFEYPPPPARSPVKNLYNSATALGKRQRASGASDDTGIVDAGQEAEMSEGELGRTIVRPSRKRAKTEQDSGDELERVRTLQVPVPGPSTPPPPPQFLQGSSRGGDDSLMGAFPVARPGFHVFAGPEELSRTHDPLLPSGDDDIFTDHDFDFFDSAAPLHAIGSREGGPQTSTAHASENQPFTFAFPGVSRLPITSTPAGSGALATPGSPRLTSFPYPEEPHSPSPAPTHRIDRGVGRLERPYGAPDSRNLSGSSSVPTHDSAVSPAALLRTPPTGFTTLGRDHDDGRRKASSNDVGAGLGMIGMPSRIGDTPAAPVRRTMYGTELEGDTRFGDFGVEGVATGFWSGTRY</sequence>
<dbReference type="Proteomes" id="UP000814033">
    <property type="component" value="Unassembled WGS sequence"/>
</dbReference>